<evidence type="ECO:0000256" key="9">
    <source>
        <dbReference type="RuleBase" id="RU362011"/>
    </source>
</evidence>
<evidence type="ECO:0000256" key="5">
    <source>
        <dbReference type="ARBA" id="ARBA00022842"/>
    </source>
</evidence>
<gene>
    <name evidence="11" type="primary">mgtE</name>
    <name evidence="11" type="ORF">JIN82_04630</name>
</gene>
<dbReference type="Pfam" id="PF01769">
    <property type="entry name" value="MgtE"/>
    <property type="match status" value="1"/>
</dbReference>
<evidence type="ECO:0000259" key="10">
    <source>
        <dbReference type="PROSITE" id="PS51371"/>
    </source>
</evidence>
<comment type="function">
    <text evidence="9">Acts as a magnesium transporter.</text>
</comment>
<keyword evidence="5 9" id="KW-0460">Magnesium</keyword>
<dbReference type="AlphaFoldDB" id="A0A8J7MD69"/>
<dbReference type="NCBIfam" id="TIGR00400">
    <property type="entry name" value="mgtE"/>
    <property type="match status" value="1"/>
</dbReference>
<evidence type="ECO:0000256" key="6">
    <source>
        <dbReference type="ARBA" id="ARBA00022989"/>
    </source>
</evidence>
<evidence type="ECO:0000313" key="11">
    <source>
        <dbReference type="EMBL" id="MBK1790441.1"/>
    </source>
</evidence>
<evidence type="ECO:0000313" key="12">
    <source>
        <dbReference type="Proteomes" id="UP000624703"/>
    </source>
</evidence>
<dbReference type="Gene3D" id="3.10.580.10">
    <property type="entry name" value="CBS-domain"/>
    <property type="match status" value="1"/>
</dbReference>
<sequence length="467" mass="51313">MSDENKALEIKALQLALEARDADALSEVAEKLHPADIALLYEDLNEEEREFLSSSLGTKTFSDVIPELPDTLIEETLERFTTAEQSDILDRTSDDDRADMLQDVSDEARQRYLSLLEPDDEEVTRSLMRYGEETAGGRMTTQIGRVHIDMNVKQAIEELRSIQEDTKTLSRIFVVNDQGTLMGKVRLRDLAFNKWDTMITDIMEEEAHTVLATADQEEASQMMSKYDMLLLPVVNEQNHLLGVITFDDAMEILEEESTEDIEKMSGISGEQSEESYLNTATMLQFKRRSPWLISLAMLALVSGYVLTNFEALLQALPILFLFQPMVVAAGGNTGGQAATMVVRAISLGEIGKNSKRAVLAKETMLGLLLGLALGLTMYAFCIIILPMLPMFGPSEFNGIGYHELGFAVAIAIIVQLTTATTAGALLPIAARAIKLDPAIVASPCIAALVDISGMLIYFSTAKALLGL</sequence>
<dbReference type="GO" id="GO:0015095">
    <property type="term" value="F:magnesium ion transmembrane transporter activity"/>
    <property type="evidence" value="ECO:0007669"/>
    <property type="project" value="UniProtKB-UniRule"/>
</dbReference>
<dbReference type="RefSeq" id="WP_200310472.1">
    <property type="nucleotide sequence ID" value="NZ_JAENIM010000021.1"/>
</dbReference>
<evidence type="ECO:0000256" key="4">
    <source>
        <dbReference type="ARBA" id="ARBA00022692"/>
    </source>
</evidence>
<dbReference type="InterPro" id="IPR006668">
    <property type="entry name" value="Mg_transptr_MgtE_intracell_dom"/>
</dbReference>
<dbReference type="InterPro" id="IPR046342">
    <property type="entry name" value="CBS_dom_sf"/>
</dbReference>
<evidence type="ECO:0000256" key="8">
    <source>
        <dbReference type="PROSITE-ProRule" id="PRU00703"/>
    </source>
</evidence>
<dbReference type="GO" id="GO:0005886">
    <property type="term" value="C:plasma membrane"/>
    <property type="evidence" value="ECO:0007669"/>
    <property type="project" value="UniProtKB-SubCell"/>
</dbReference>
<feature type="transmembrane region" description="Helical" evidence="9">
    <location>
        <begin position="363"/>
        <end position="385"/>
    </location>
</feature>
<dbReference type="Gene3D" id="1.25.60.10">
    <property type="entry name" value="MgtE N-terminal domain-like"/>
    <property type="match status" value="1"/>
</dbReference>
<reference evidence="11" key="1">
    <citation type="submission" date="2021-01" db="EMBL/GenBank/DDBJ databases">
        <title>Modified the classification status of verrucomicrobia.</title>
        <authorList>
            <person name="Feng X."/>
        </authorList>
    </citation>
    <scope>NUCLEOTIDE SEQUENCE</scope>
    <source>
        <strain evidence="11">_KCTC 22039</strain>
    </source>
</reference>
<evidence type="ECO:0000256" key="1">
    <source>
        <dbReference type="ARBA" id="ARBA00004141"/>
    </source>
</evidence>
<feature type="transmembrane region" description="Helical" evidence="9">
    <location>
        <begin position="291"/>
        <end position="309"/>
    </location>
</feature>
<evidence type="ECO:0000256" key="7">
    <source>
        <dbReference type="ARBA" id="ARBA00023136"/>
    </source>
</evidence>
<evidence type="ECO:0000256" key="3">
    <source>
        <dbReference type="ARBA" id="ARBA00022448"/>
    </source>
</evidence>
<dbReference type="SUPFAM" id="SSF158791">
    <property type="entry name" value="MgtE N-terminal domain-like"/>
    <property type="match status" value="1"/>
</dbReference>
<dbReference type="SUPFAM" id="SSF54631">
    <property type="entry name" value="CBS-domain pair"/>
    <property type="match status" value="1"/>
</dbReference>
<feature type="transmembrane region" description="Helical" evidence="9">
    <location>
        <begin position="315"/>
        <end position="342"/>
    </location>
</feature>
<dbReference type="InterPro" id="IPR000644">
    <property type="entry name" value="CBS_dom"/>
</dbReference>
<dbReference type="PANTHER" id="PTHR43773">
    <property type="entry name" value="MAGNESIUM TRANSPORTER MGTE"/>
    <property type="match status" value="1"/>
</dbReference>
<dbReference type="CDD" id="cd04606">
    <property type="entry name" value="CBS_pair_Mg_transporter"/>
    <property type="match status" value="1"/>
</dbReference>
<comment type="caution">
    <text evidence="11">The sequence shown here is derived from an EMBL/GenBank/DDBJ whole genome shotgun (WGS) entry which is preliminary data.</text>
</comment>
<keyword evidence="3 9" id="KW-0813">Transport</keyword>
<keyword evidence="8" id="KW-0129">CBS domain</keyword>
<dbReference type="InterPro" id="IPR038076">
    <property type="entry name" value="MgtE_N_sf"/>
</dbReference>
<dbReference type="PANTHER" id="PTHR43773:SF1">
    <property type="entry name" value="MAGNESIUM TRANSPORTER MGTE"/>
    <property type="match status" value="1"/>
</dbReference>
<dbReference type="Proteomes" id="UP000624703">
    <property type="component" value="Unassembled WGS sequence"/>
</dbReference>
<organism evidence="11 12">
    <name type="scientific">Persicirhabdus sediminis</name>
    <dbReference type="NCBI Taxonomy" id="454144"/>
    <lineage>
        <taxon>Bacteria</taxon>
        <taxon>Pseudomonadati</taxon>
        <taxon>Verrucomicrobiota</taxon>
        <taxon>Verrucomicrobiia</taxon>
        <taxon>Verrucomicrobiales</taxon>
        <taxon>Verrucomicrobiaceae</taxon>
        <taxon>Persicirhabdus</taxon>
    </lineage>
</organism>
<dbReference type="EMBL" id="JAENIM010000021">
    <property type="protein sequence ID" value="MBK1790441.1"/>
    <property type="molecule type" value="Genomic_DNA"/>
</dbReference>
<dbReference type="Pfam" id="PF00571">
    <property type="entry name" value="CBS"/>
    <property type="match status" value="2"/>
</dbReference>
<keyword evidence="4 9" id="KW-0812">Transmembrane</keyword>
<dbReference type="SUPFAM" id="SSF161093">
    <property type="entry name" value="MgtE membrane domain-like"/>
    <property type="match status" value="1"/>
</dbReference>
<comment type="similarity">
    <text evidence="2 9">Belongs to the SLC41A transporter family.</text>
</comment>
<comment type="subcellular location">
    <subcellularLocation>
        <location evidence="9">Cell membrane</location>
        <topology evidence="9">Multi-pass membrane protein</topology>
    </subcellularLocation>
    <subcellularLocation>
        <location evidence="1">Membrane</location>
        <topology evidence="1">Multi-pass membrane protein</topology>
    </subcellularLocation>
</comment>
<protein>
    <recommendedName>
        <fullName evidence="9">Magnesium transporter MgtE</fullName>
    </recommendedName>
</protein>
<dbReference type="InterPro" id="IPR036739">
    <property type="entry name" value="SLC41_membr_dom_sf"/>
</dbReference>
<accession>A0A8J7MD69</accession>
<dbReference type="InterPro" id="IPR006667">
    <property type="entry name" value="SLC41_membr_dom"/>
</dbReference>
<evidence type="ECO:0000256" key="2">
    <source>
        <dbReference type="ARBA" id="ARBA00009749"/>
    </source>
</evidence>
<dbReference type="Pfam" id="PF03448">
    <property type="entry name" value="MgtE_N"/>
    <property type="match status" value="1"/>
</dbReference>
<keyword evidence="6 9" id="KW-1133">Transmembrane helix</keyword>
<keyword evidence="9" id="KW-1003">Cell membrane</keyword>
<proteinExistence type="inferred from homology"/>
<comment type="subunit">
    <text evidence="9">Homodimer.</text>
</comment>
<feature type="domain" description="CBS" evidence="10">
    <location>
        <begin position="139"/>
        <end position="202"/>
    </location>
</feature>
<keyword evidence="12" id="KW-1185">Reference proteome</keyword>
<feature type="transmembrane region" description="Helical" evidence="9">
    <location>
        <begin position="405"/>
        <end position="426"/>
    </location>
</feature>
<name>A0A8J7MD69_9BACT</name>
<keyword evidence="9" id="KW-0479">Metal-binding</keyword>
<dbReference type="GO" id="GO:0046872">
    <property type="term" value="F:metal ion binding"/>
    <property type="evidence" value="ECO:0007669"/>
    <property type="project" value="UniProtKB-KW"/>
</dbReference>
<dbReference type="PROSITE" id="PS51371">
    <property type="entry name" value="CBS"/>
    <property type="match status" value="2"/>
</dbReference>
<dbReference type="SMART" id="SM00924">
    <property type="entry name" value="MgtE_N"/>
    <property type="match status" value="1"/>
</dbReference>
<keyword evidence="7 9" id="KW-0472">Membrane</keyword>
<dbReference type="InterPro" id="IPR006669">
    <property type="entry name" value="MgtE_transporter"/>
</dbReference>
<feature type="domain" description="CBS" evidence="10">
    <location>
        <begin position="203"/>
        <end position="259"/>
    </location>
</feature>
<feature type="transmembrane region" description="Helical" evidence="9">
    <location>
        <begin position="438"/>
        <end position="458"/>
    </location>
</feature>
<dbReference type="Gene3D" id="1.10.357.20">
    <property type="entry name" value="SLC41 divalent cation transporters, integral membrane domain"/>
    <property type="match status" value="1"/>
</dbReference>